<reference evidence="8 9" key="1">
    <citation type="submission" date="2024-12" db="EMBL/GenBank/DDBJ databases">
        <authorList>
            <person name="Hu S."/>
        </authorList>
    </citation>
    <scope>NUCLEOTIDE SEQUENCE [LARGE SCALE GENOMIC DNA]</scope>
    <source>
        <strain evidence="8 9">P-25</strain>
    </source>
</reference>
<dbReference type="PROSITE" id="PS50035">
    <property type="entry name" value="PLD"/>
    <property type="match status" value="1"/>
</dbReference>
<dbReference type="Proteomes" id="UP001517367">
    <property type="component" value="Unassembled WGS sequence"/>
</dbReference>
<dbReference type="PANTHER" id="PTHR43856">
    <property type="entry name" value="CARDIOLIPIN HYDROLASE"/>
    <property type="match status" value="1"/>
</dbReference>
<dbReference type="Pfam" id="PF13091">
    <property type="entry name" value="PLDc_2"/>
    <property type="match status" value="1"/>
</dbReference>
<evidence type="ECO:0000256" key="6">
    <source>
        <dbReference type="ARBA" id="ARBA00023098"/>
    </source>
</evidence>
<dbReference type="EC" id="3.1.4.4" evidence="3"/>
<dbReference type="EMBL" id="SRMP02000019">
    <property type="protein sequence ID" value="MFN0292073.1"/>
    <property type="molecule type" value="Genomic_DNA"/>
</dbReference>
<dbReference type="InterPro" id="IPR049886">
    <property type="entry name" value="CFI_box_CTERM_dom"/>
</dbReference>
<evidence type="ECO:0000256" key="2">
    <source>
        <dbReference type="ARBA" id="ARBA00008664"/>
    </source>
</evidence>
<dbReference type="Gene3D" id="3.30.870.10">
    <property type="entry name" value="Endonuclease Chain A"/>
    <property type="match status" value="1"/>
</dbReference>
<comment type="similarity">
    <text evidence="2">Belongs to the phospholipase D family.</text>
</comment>
<evidence type="ECO:0000313" key="9">
    <source>
        <dbReference type="Proteomes" id="UP001517367"/>
    </source>
</evidence>
<evidence type="ECO:0000256" key="1">
    <source>
        <dbReference type="ARBA" id="ARBA00000798"/>
    </source>
</evidence>
<dbReference type="RefSeq" id="WP_138730913.1">
    <property type="nucleotide sequence ID" value="NZ_SRMP02000019.1"/>
</dbReference>
<dbReference type="CDD" id="cd09174">
    <property type="entry name" value="PLDc_Nuc_like_unchar2"/>
    <property type="match status" value="1"/>
</dbReference>
<dbReference type="PANTHER" id="PTHR43856:SF1">
    <property type="entry name" value="MITOCHONDRIAL CARDIOLIPIN HYDROLASE"/>
    <property type="match status" value="1"/>
</dbReference>
<comment type="caution">
    <text evidence="8">The sequence shown here is derived from an EMBL/GenBank/DDBJ whole genome shotgun (WGS) entry which is preliminary data.</text>
</comment>
<evidence type="ECO:0000256" key="3">
    <source>
        <dbReference type="ARBA" id="ARBA00012027"/>
    </source>
</evidence>
<name>A0ABW9JI45_9SPHI</name>
<feature type="domain" description="PLD phosphodiesterase" evidence="7">
    <location>
        <begin position="79"/>
        <end position="106"/>
    </location>
</feature>
<evidence type="ECO:0000256" key="4">
    <source>
        <dbReference type="ARBA" id="ARBA00022801"/>
    </source>
</evidence>
<dbReference type="NCBIfam" id="NF041770">
    <property type="entry name" value="CFI_box_CTERM"/>
    <property type="match status" value="1"/>
</dbReference>
<proteinExistence type="inferred from homology"/>
<gene>
    <name evidence="8" type="ORF">E5L68_011765</name>
</gene>
<dbReference type="InterPro" id="IPR051406">
    <property type="entry name" value="PLD_domain"/>
</dbReference>
<dbReference type="InterPro" id="IPR001736">
    <property type="entry name" value="PLipase_D/transphosphatidylase"/>
</dbReference>
<keyword evidence="6" id="KW-0443">Lipid metabolism</keyword>
<keyword evidence="4" id="KW-0378">Hydrolase</keyword>
<evidence type="ECO:0000259" key="7">
    <source>
        <dbReference type="PROSITE" id="PS50035"/>
    </source>
</evidence>
<sequence>MRQEVYFDNIRNQIIQNLSSCELELKIAVAWFTDKQIIKEVNKLISDGVDVEIIIYNDHINQKELFKDLYYSKAKIWLSKKMMHNKFCVIDNNIVINGSYNWTNNASTNEENIQVSHNNKDLALQFSKQFEQLTKSCSPIDNFFEYSLSSLSKLDYEFADYCANWPNYSFPYFIDTTNLKPSKINDSIKFGGTIYFITDREVEKKLLYIQFLIDSKYSIRKIFNIWKQKIEYPNKFDFVHDLTLDYNSVAEFRHTTYTVENKGSLFQIDSSGNIISEKFPFTHKYNDDLFLQSISGMYSNLKPHFFNKKFEKIPIPYYVHGVHSNLIVVSNSEKRFNIGVIDSSNKLVIPFLYDGYGRTFNEINLELIEYPIFNRNSSGDWLEITNHDYNSFVNVDHIIHFFSKTNLKLVEQKRIKGKKTTETDDFIFLSEENYKYKSFYHQIREHRFEGNRFRNLIRPDYLKVKEFDTLKKNFNNPSMIKFYLKQFENDRENNQRIKAAESKKNEGCYIATMVYESYDHPNVILLREFREKKLNTNYLGKIFIKGYYRYSPKYVQFVKDKRFMRLFSSMFVKGIVKILKNMA</sequence>
<evidence type="ECO:0000256" key="5">
    <source>
        <dbReference type="ARBA" id="ARBA00022963"/>
    </source>
</evidence>
<keyword evidence="9" id="KW-1185">Reference proteome</keyword>
<keyword evidence="5" id="KW-0442">Lipid degradation</keyword>
<dbReference type="SUPFAM" id="SSF56024">
    <property type="entry name" value="Phospholipase D/nuclease"/>
    <property type="match status" value="1"/>
</dbReference>
<comment type="catalytic activity">
    <reaction evidence="1">
        <text>a 1,2-diacyl-sn-glycero-3-phosphocholine + H2O = a 1,2-diacyl-sn-glycero-3-phosphate + choline + H(+)</text>
        <dbReference type="Rhea" id="RHEA:14445"/>
        <dbReference type="ChEBI" id="CHEBI:15354"/>
        <dbReference type="ChEBI" id="CHEBI:15377"/>
        <dbReference type="ChEBI" id="CHEBI:15378"/>
        <dbReference type="ChEBI" id="CHEBI:57643"/>
        <dbReference type="ChEBI" id="CHEBI:58608"/>
        <dbReference type="EC" id="3.1.4.4"/>
    </reaction>
</comment>
<evidence type="ECO:0000313" key="8">
    <source>
        <dbReference type="EMBL" id="MFN0292073.1"/>
    </source>
</evidence>
<organism evidence="8 9">
    <name type="scientific">Pedobacter helvus</name>
    <dbReference type="NCBI Taxonomy" id="2563444"/>
    <lineage>
        <taxon>Bacteria</taxon>
        <taxon>Pseudomonadati</taxon>
        <taxon>Bacteroidota</taxon>
        <taxon>Sphingobacteriia</taxon>
        <taxon>Sphingobacteriales</taxon>
        <taxon>Sphingobacteriaceae</taxon>
        <taxon>Pedobacter</taxon>
    </lineage>
</organism>
<dbReference type="InterPro" id="IPR025202">
    <property type="entry name" value="PLD-like_dom"/>
</dbReference>
<protein>
    <recommendedName>
        <fullName evidence="3">phospholipase D</fullName>
        <ecNumber evidence="3">3.1.4.4</ecNumber>
    </recommendedName>
</protein>
<accession>A0ABW9JI45</accession>